<keyword evidence="1" id="KW-1133">Transmembrane helix</keyword>
<protein>
    <recommendedName>
        <fullName evidence="4">IrrE N-terminal-like domain-containing protein</fullName>
    </recommendedName>
</protein>
<comment type="caution">
    <text evidence="2">The sequence shown here is derived from an EMBL/GenBank/DDBJ whole genome shotgun (WGS) entry which is preliminary data.</text>
</comment>
<name>A0A926DN85_9FIRM</name>
<gene>
    <name evidence="2" type="ORF">H8698_07410</name>
</gene>
<dbReference type="RefSeq" id="WP_249311950.1">
    <property type="nucleotide sequence ID" value="NZ_JACRSU010000002.1"/>
</dbReference>
<dbReference type="EMBL" id="JACRSU010000002">
    <property type="protein sequence ID" value="MBC8540802.1"/>
    <property type="molecule type" value="Genomic_DNA"/>
</dbReference>
<evidence type="ECO:0000313" key="2">
    <source>
        <dbReference type="EMBL" id="MBC8540802.1"/>
    </source>
</evidence>
<evidence type="ECO:0008006" key="4">
    <source>
        <dbReference type="Google" id="ProtNLM"/>
    </source>
</evidence>
<evidence type="ECO:0000313" key="3">
    <source>
        <dbReference type="Proteomes" id="UP000611762"/>
    </source>
</evidence>
<keyword evidence="1" id="KW-0812">Transmembrane</keyword>
<sequence>MKNYEQLNSIAEIYTNYVEEIPNNPLRLANQLQIKCKTKIEYMGEYAGSQCPLYSYPAILCNYGTRNKPQYTIYYDESAQFWGFYVFHELAHYILEHDSDDPDNEREANLLACLLLAPPRLIPTTFKKANDLNVNFHIPLGRAEEYWEKFSKANNRKNQTLKFKKLLTYTIFSIFTVVSIVFGLNYLHDSSDKNNIPNSIQTSQPLQNKTTEFIPNASSEPSINIVNENTKQNNIVIVTKTGTKYHLPTCSHVINRENLKQLTLEDAIKNGYLPCQDCIH</sequence>
<evidence type="ECO:0000256" key="1">
    <source>
        <dbReference type="SAM" id="Phobius"/>
    </source>
</evidence>
<keyword evidence="3" id="KW-1185">Reference proteome</keyword>
<dbReference type="AlphaFoldDB" id="A0A926DN85"/>
<dbReference type="InterPro" id="IPR035451">
    <property type="entry name" value="Ada-like_dom_sf"/>
</dbReference>
<dbReference type="Proteomes" id="UP000611762">
    <property type="component" value="Unassembled WGS sequence"/>
</dbReference>
<dbReference type="SUPFAM" id="SSF57884">
    <property type="entry name" value="Ada DNA repair protein, N-terminal domain (N-Ada 10)"/>
    <property type="match status" value="1"/>
</dbReference>
<proteinExistence type="predicted"/>
<reference evidence="2" key="1">
    <citation type="submission" date="2020-08" db="EMBL/GenBank/DDBJ databases">
        <title>Genome public.</title>
        <authorList>
            <person name="Liu C."/>
            <person name="Sun Q."/>
        </authorList>
    </citation>
    <scope>NUCLEOTIDE SEQUENCE</scope>
    <source>
        <strain evidence="2">H8</strain>
    </source>
</reference>
<keyword evidence="1" id="KW-0472">Membrane</keyword>
<accession>A0A926DN85</accession>
<feature type="transmembrane region" description="Helical" evidence="1">
    <location>
        <begin position="166"/>
        <end position="187"/>
    </location>
</feature>
<organism evidence="2 3">
    <name type="scientific">Congzhengia minquanensis</name>
    <dbReference type="NCBI Taxonomy" id="2763657"/>
    <lineage>
        <taxon>Bacteria</taxon>
        <taxon>Bacillati</taxon>
        <taxon>Bacillota</taxon>
        <taxon>Clostridia</taxon>
        <taxon>Eubacteriales</taxon>
        <taxon>Oscillospiraceae</taxon>
        <taxon>Congzhengia</taxon>
    </lineage>
</organism>